<organism evidence="2 3">
    <name type="scientific">Massilia eburnea</name>
    <dbReference type="NCBI Taxonomy" id="1776165"/>
    <lineage>
        <taxon>Bacteria</taxon>
        <taxon>Pseudomonadati</taxon>
        <taxon>Pseudomonadota</taxon>
        <taxon>Betaproteobacteria</taxon>
        <taxon>Burkholderiales</taxon>
        <taxon>Oxalobacteraceae</taxon>
        <taxon>Telluria group</taxon>
        <taxon>Massilia</taxon>
    </lineage>
</organism>
<keyword evidence="3" id="KW-1185">Reference proteome</keyword>
<dbReference type="InterPro" id="IPR029058">
    <property type="entry name" value="AB_hydrolase_fold"/>
</dbReference>
<name>A0A6L6QL62_9BURK</name>
<dbReference type="GO" id="GO:0016787">
    <property type="term" value="F:hydrolase activity"/>
    <property type="evidence" value="ECO:0007669"/>
    <property type="project" value="UniProtKB-KW"/>
</dbReference>
<dbReference type="Gene3D" id="3.40.50.1820">
    <property type="entry name" value="alpha/beta hydrolase"/>
    <property type="match status" value="1"/>
</dbReference>
<comment type="caution">
    <text evidence="2">The sequence shown here is derived from an EMBL/GenBank/DDBJ whole genome shotgun (WGS) entry which is preliminary data.</text>
</comment>
<dbReference type="PANTHER" id="PTHR43689:SF8">
    <property type="entry name" value="ALPHA_BETA-HYDROLASES SUPERFAMILY PROTEIN"/>
    <property type="match status" value="1"/>
</dbReference>
<reference evidence="2 3" key="1">
    <citation type="submission" date="2019-11" db="EMBL/GenBank/DDBJ databases">
        <title>Type strains purchased from KCTC, JCM and DSMZ.</title>
        <authorList>
            <person name="Lu H."/>
        </authorList>
    </citation>
    <scope>NUCLEOTIDE SEQUENCE [LARGE SCALE GENOMIC DNA]</scope>
    <source>
        <strain evidence="2 3">JCM 31587</strain>
    </source>
</reference>
<evidence type="ECO:0000259" key="1">
    <source>
        <dbReference type="Pfam" id="PF12697"/>
    </source>
</evidence>
<dbReference type="SUPFAM" id="SSF53474">
    <property type="entry name" value="alpha/beta-Hydrolases"/>
    <property type="match status" value="1"/>
</dbReference>
<accession>A0A6L6QL62</accession>
<gene>
    <name evidence="2" type="ORF">GM658_21285</name>
</gene>
<protein>
    <submittedName>
        <fullName evidence="2">Alpha/beta fold hydrolase</fullName>
    </submittedName>
</protein>
<dbReference type="OrthoDB" id="135231at2"/>
<evidence type="ECO:0000313" key="3">
    <source>
        <dbReference type="Proteomes" id="UP000472320"/>
    </source>
</evidence>
<dbReference type="RefSeq" id="WP_155456068.1">
    <property type="nucleotide sequence ID" value="NZ_WNKX01000019.1"/>
</dbReference>
<sequence>MPMLELGTAQLNYALIEGDSSKPLLVFLHEGLGCIAMWREFPQQLCASTGCAGLVYERQGYGMSSPQPSPRNIHYLHQSALVELPAVMERLAPGREHVVVGHSDGGSIALIYAAARPPGLRGVISAAAHVFVEEITIDGIHTILATQRRSIMRAMARYHGDKAETVFSSWADTWLAPWFRHWNIEYLLPAIDCPLLAMQGSGDHYGSGAQLDAIERGTPGARQLLLPECGHSPHLEQPGAALQAMAAFISPLAA</sequence>
<dbReference type="PANTHER" id="PTHR43689">
    <property type="entry name" value="HYDROLASE"/>
    <property type="match status" value="1"/>
</dbReference>
<proteinExistence type="predicted"/>
<dbReference type="Proteomes" id="UP000472320">
    <property type="component" value="Unassembled WGS sequence"/>
</dbReference>
<feature type="domain" description="AB hydrolase-1" evidence="1">
    <location>
        <begin position="25"/>
        <end position="241"/>
    </location>
</feature>
<dbReference type="AlphaFoldDB" id="A0A6L6QL62"/>
<dbReference type="Pfam" id="PF12697">
    <property type="entry name" value="Abhydrolase_6"/>
    <property type="match status" value="1"/>
</dbReference>
<dbReference type="EMBL" id="WNKX01000019">
    <property type="protein sequence ID" value="MTW13142.1"/>
    <property type="molecule type" value="Genomic_DNA"/>
</dbReference>
<dbReference type="InterPro" id="IPR000073">
    <property type="entry name" value="AB_hydrolase_1"/>
</dbReference>
<evidence type="ECO:0000313" key="2">
    <source>
        <dbReference type="EMBL" id="MTW13142.1"/>
    </source>
</evidence>
<keyword evidence="2" id="KW-0378">Hydrolase</keyword>